<dbReference type="Gene3D" id="2.60.220.50">
    <property type="match status" value="1"/>
</dbReference>
<keyword evidence="2 6" id="KW-0812">Transmembrane</keyword>
<dbReference type="InterPro" id="IPR000203">
    <property type="entry name" value="GPS"/>
</dbReference>
<dbReference type="PANTHER" id="PTHR47767:SF1">
    <property type="entry name" value="ADHESION G PROTEIN-COUPLED RECEPTOR G7"/>
    <property type="match status" value="1"/>
</dbReference>
<dbReference type="InterPro" id="IPR053066">
    <property type="entry name" value="ADGR_G7"/>
</dbReference>
<dbReference type="InterPro" id="IPR046338">
    <property type="entry name" value="GAIN_dom_sf"/>
</dbReference>
<evidence type="ECO:0000256" key="1">
    <source>
        <dbReference type="ARBA" id="ARBA00004141"/>
    </source>
</evidence>
<sequence length="1118" mass="125693">MLPLRPISDRILLESFISSLTKHENIFVLSKRNKTIQKFNPEKYTEMSPSLFYLLLILLLCTFSTVCCLNYTIFYKLYSSPPSSATITVTSQQQSVVNLIRYDIQYPDVQRPIVFVDGQMCDTECVSDLFRGDSSLLTFANDSDNLIRYYQTYMNTTLFYYRDCYQPMDLVKCRYRRGSNYELCVCNDYVKTCTYDALLSWNEIWCANNTFLTSTTKEAITVASGSTHHPTITSRSNDGENILLYSIFYSKTREMWSEIAMGVNISITYHNEENVTAKFYVLKYDEMDEFDFLVNSKICRNQCTEQMPPAKDPVPFTIMLGVSAYNKNVSNGIDYENNIDMLRWFTDDIMFRYRGCGQKMRSDIQCRSRSNLPVCLCNGNREDCSANAGMAIAPQCNDDSGSTIRTSSATMPTNSSSPTATTTPYETSPTTTTYWITSTAPNTTTSEEPTSTGTTSISPSTSFSTQTSTTSAPASNTTSATMTTSGTKSLKELSEGGVDLRNVSKVLNETLQYAEERTGLTADQIQDITTILQKSANLSGIQAEDSQKVLLNMDCILSADASQINASNSSETLLSMLPTLVINTNASGFDFLNGENLGFTSQMLDCSSIVDTNGLIDLGKTFEIINGSTNSGEDPRNSIFIAVDDICRDKQHASHMYMTIYRNRKLFVGPKQYNSYKAKSTLAQRSLRVINDIQFQEDSPQNPEELQSLPPLCSRQIALPNDSPVMSGTVLNNEEKITELFSQRTMAVLKFNITNVLRPLHGHFRVTWWDTDIQEWSTDNQCETSIDEDTIVARCDHLTDFTLIVDASLNDPNVCDRALIDLGYVVNSLSIISLIFLSFVNLCAYTSTAVGNRILRYLRGYAPPQKDFVSLSHKISLLFFYLIFTFFTNQNVSGKACDVLASIAYILFISSELLTIFQALRLTTVFGVVGPYLKALISPLSALTVSLLVPFITSVLLLTLTNFFHRGDCFCWVRPDYIVYAVIVPVSFTIANAFFCTVVVCRRFFGRRRMLSKAVRYRDNRIISKIVAVLLMQVPLGTPWVLQFFTLYSPTATIWHYIFTIFIGSQGTFLAILFFYKRRQSLASYRRSHASRSGNTNTKEGFSSVAKTTGDEEHKQSS</sequence>
<feature type="transmembrane region" description="Helical" evidence="6">
    <location>
        <begin position="932"/>
        <end position="957"/>
    </location>
</feature>
<evidence type="ECO:0000256" key="2">
    <source>
        <dbReference type="ARBA" id="ARBA00022692"/>
    </source>
</evidence>
<feature type="region of interest" description="Disordered" evidence="5">
    <location>
        <begin position="399"/>
        <end position="488"/>
    </location>
</feature>
<keyword evidence="9" id="KW-1185">Reference proteome</keyword>
<feature type="transmembrane region" description="Helical" evidence="6">
    <location>
        <begin position="899"/>
        <end position="920"/>
    </location>
</feature>
<comment type="subcellular location">
    <subcellularLocation>
        <location evidence="1">Membrane</location>
        <topology evidence="1">Multi-pass membrane protein</topology>
    </subcellularLocation>
</comment>
<gene>
    <name evidence="8" type="primary">Necator_chrII.g8126</name>
    <name evidence="8" type="ORF">RB195_020332</name>
</gene>
<feature type="compositionally biased region" description="Basic and acidic residues" evidence="5">
    <location>
        <begin position="1109"/>
        <end position="1118"/>
    </location>
</feature>
<evidence type="ECO:0000256" key="3">
    <source>
        <dbReference type="ARBA" id="ARBA00022989"/>
    </source>
</evidence>
<dbReference type="SMART" id="SM00303">
    <property type="entry name" value="GPS"/>
    <property type="match status" value="1"/>
</dbReference>
<dbReference type="EMBL" id="JAVFWL010000002">
    <property type="protein sequence ID" value="KAK6738156.1"/>
    <property type="molecule type" value="Genomic_DNA"/>
</dbReference>
<evidence type="ECO:0000256" key="5">
    <source>
        <dbReference type="SAM" id="MobiDB-lite"/>
    </source>
</evidence>
<feature type="compositionally biased region" description="Polar residues" evidence="5">
    <location>
        <begin position="1091"/>
        <end position="1107"/>
    </location>
</feature>
<dbReference type="InterPro" id="IPR017981">
    <property type="entry name" value="GPCR_2-like_7TM"/>
</dbReference>
<dbReference type="Proteomes" id="UP001303046">
    <property type="component" value="Unassembled WGS sequence"/>
</dbReference>
<feature type="transmembrane region" description="Helical" evidence="6">
    <location>
        <begin position="868"/>
        <end position="887"/>
    </location>
</feature>
<feature type="transmembrane region" description="Helical" evidence="6">
    <location>
        <begin position="977"/>
        <end position="1001"/>
    </location>
</feature>
<accession>A0ABR1CIB7</accession>
<feature type="transmembrane region" description="Helical" evidence="6">
    <location>
        <begin position="822"/>
        <end position="847"/>
    </location>
</feature>
<name>A0ABR1CIB7_NECAM</name>
<comment type="caution">
    <text evidence="8">The sequence shown here is derived from an EMBL/GenBank/DDBJ whole genome shotgun (WGS) entry which is preliminary data.</text>
</comment>
<organism evidence="8 9">
    <name type="scientific">Necator americanus</name>
    <name type="common">Human hookworm</name>
    <dbReference type="NCBI Taxonomy" id="51031"/>
    <lineage>
        <taxon>Eukaryota</taxon>
        <taxon>Metazoa</taxon>
        <taxon>Ecdysozoa</taxon>
        <taxon>Nematoda</taxon>
        <taxon>Chromadorea</taxon>
        <taxon>Rhabditida</taxon>
        <taxon>Rhabditina</taxon>
        <taxon>Rhabditomorpha</taxon>
        <taxon>Strongyloidea</taxon>
        <taxon>Ancylostomatidae</taxon>
        <taxon>Bunostominae</taxon>
        <taxon>Necator</taxon>
    </lineage>
</organism>
<feature type="domain" description="G-protein coupled receptors family 2 profile 2" evidence="7">
    <location>
        <begin position="827"/>
        <end position="1078"/>
    </location>
</feature>
<protein>
    <recommendedName>
        <fullName evidence="7">G-protein coupled receptors family 2 profile 2 domain-containing protein</fullName>
    </recommendedName>
</protein>
<keyword evidence="3 6" id="KW-1133">Transmembrane helix</keyword>
<feature type="region of interest" description="Disordered" evidence="5">
    <location>
        <begin position="1087"/>
        <end position="1118"/>
    </location>
</feature>
<proteinExistence type="predicted"/>
<dbReference type="Gene3D" id="1.20.1070.10">
    <property type="entry name" value="Rhodopsin 7-helix transmembrane proteins"/>
    <property type="match status" value="1"/>
</dbReference>
<evidence type="ECO:0000259" key="7">
    <source>
        <dbReference type="PROSITE" id="PS50261"/>
    </source>
</evidence>
<feature type="transmembrane region" description="Helical" evidence="6">
    <location>
        <begin position="1022"/>
        <end position="1042"/>
    </location>
</feature>
<evidence type="ECO:0000256" key="4">
    <source>
        <dbReference type="ARBA" id="ARBA00023136"/>
    </source>
</evidence>
<evidence type="ECO:0000313" key="8">
    <source>
        <dbReference type="EMBL" id="KAK6738156.1"/>
    </source>
</evidence>
<evidence type="ECO:0000256" key="6">
    <source>
        <dbReference type="SAM" id="Phobius"/>
    </source>
</evidence>
<feature type="transmembrane region" description="Helical" evidence="6">
    <location>
        <begin position="1054"/>
        <end position="1076"/>
    </location>
</feature>
<feature type="compositionally biased region" description="Low complexity" evidence="5">
    <location>
        <begin position="406"/>
        <end position="488"/>
    </location>
</feature>
<reference evidence="8 9" key="1">
    <citation type="submission" date="2023-08" db="EMBL/GenBank/DDBJ databases">
        <title>A Necator americanus chromosomal reference genome.</title>
        <authorList>
            <person name="Ilik V."/>
            <person name="Petrzelkova K.J."/>
            <person name="Pardy F."/>
            <person name="Fuh T."/>
            <person name="Niatou-Singa F.S."/>
            <person name="Gouil Q."/>
            <person name="Baker L."/>
            <person name="Ritchie M.E."/>
            <person name="Jex A.R."/>
            <person name="Gazzola D."/>
            <person name="Li H."/>
            <person name="Toshio Fujiwara R."/>
            <person name="Zhan B."/>
            <person name="Aroian R.V."/>
            <person name="Pafco B."/>
            <person name="Schwarz E.M."/>
        </authorList>
    </citation>
    <scope>NUCLEOTIDE SEQUENCE [LARGE SCALE GENOMIC DNA]</scope>
    <source>
        <strain evidence="8 9">Aroian</strain>
        <tissue evidence="8">Whole animal</tissue>
    </source>
</reference>
<feature type="transmembrane region" description="Helical" evidence="6">
    <location>
        <begin position="51"/>
        <end position="74"/>
    </location>
</feature>
<dbReference type="PROSITE" id="PS50261">
    <property type="entry name" value="G_PROTEIN_RECEP_F2_4"/>
    <property type="match status" value="1"/>
</dbReference>
<keyword evidence="4 6" id="KW-0472">Membrane</keyword>
<dbReference type="PANTHER" id="PTHR47767">
    <property type="entry name" value="ADHESION G PROTEIN-COUPLED RECEPTOR G7"/>
    <property type="match status" value="1"/>
</dbReference>
<evidence type="ECO:0000313" key="9">
    <source>
        <dbReference type="Proteomes" id="UP001303046"/>
    </source>
</evidence>